<dbReference type="Proteomes" id="UP001431429">
    <property type="component" value="Unassembled WGS sequence"/>
</dbReference>
<evidence type="ECO:0000313" key="3">
    <source>
        <dbReference type="Proteomes" id="UP001431429"/>
    </source>
</evidence>
<organism evidence="2 3">
    <name type="scientific">Streptomyces albipurpureus</name>
    <dbReference type="NCBI Taxonomy" id="2897419"/>
    <lineage>
        <taxon>Bacteria</taxon>
        <taxon>Bacillati</taxon>
        <taxon>Actinomycetota</taxon>
        <taxon>Actinomycetes</taxon>
        <taxon>Kitasatosporales</taxon>
        <taxon>Streptomycetaceae</taxon>
        <taxon>Streptomyces</taxon>
    </lineage>
</organism>
<dbReference type="EMBL" id="JAMQAW010000025">
    <property type="protein sequence ID" value="MCM2390474.1"/>
    <property type="molecule type" value="Genomic_DNA"/>
</dbReference>
<reference evidence="2" key="1">
    <citation type="submission" date="2022-06" db="EMBL/GenBank/DDBJ databases">
        <title>Genome public.</title>
        <authorList>
            <person name="Sun Q."/>
        </authorList>
    </citation>
    <scope>NUCLEOTIDE SEQUENCE</scope>
    <source>
        <strain evidence="2">CWNU-1</strain>
    </source>
</reference>
<feature type="compositionally biased region" description="Polar residues" evidence="1">
    <location>
        <begin position="224"/>
        <end position="250"/>
    </location>
</feature>
<comment type="caution">
    <text evidence="2">The sequence shown here is derived from an EMBL/GenBank/DDBJ whole genome shotgun (WGS) entry which is preliminary data.</text>
</comment>
<gene>
    <name evidence="2" type="ORF">NBG84_19600</name>
</gene>
<feature type="region of interest" description="Disordered" evidence="1">
    <location>
        <begin position="215"/>
        <end position="269"/>
    </location>
</feature>
<evidence type="ECO:0000313" key="2">
    <source>
        <dbReference type="EMBL" id="MCM2390474.1"/>
    </source>
</evidence>
<keyword evidence="3" id="KW-1185">Reference proteome</keyword>
<protein>
    <submittedName>
        <fullName evidence="2">Uncharacterized protein</fullName>
    </submittedName>
</protein>
<dbReference type="RefSeq" id="WP_250920818.1">
    <property type="nucleotide sequence ID" value="NZ_JAMQAW010000025.1"/>
</dbReference>
<accession>A0ABT0UR58</accession>
<proteinExistence type="predicted"/>
<feature type="compositionally biased region" description="Basic and acidic residues" evidence="1">
    <location>
        <begin position="259"/>
        <end position="269"/>
    </location>
</feature>
<sequence length="287" mass="31099">MESSTTHAPASARERAARLLPARLVVYRTLALRQFTGVGYGGRPRVLFERTRRVRGTPVVPGAFWRNPRRTSLDSTTFDAPGSAANAAAFDRPRSGEIRPGPCPRVHGPALRARGTQAAIGAVFDRLGMGDRILITRLLPQFEKATLLADLALPPLDPSTSAASQGAEPRWRATDSFALSMDRALADGSYLPHLPHLNGPRGARVAVRGIEHSVDTVGQGSGERVSSASSRPITTPLNPDRSVNWSSLQPDQPACLPEASRDSERQAAWSRDRCPLTHWLKRNEAPS</sequence>
<evidence type="ECO:0000256" key="1">
    <source>
        <dbReference type="SAM" id="MobiDB-lite"/>
    </source>
</evidence>
<feature type="region of interest" description="Disordered" evidence="1">
    <location>
        <begin position="71"/>
        <end position="107"/>
    </location>
</feature>
<name>A0ABT0UR58_9ACTN</name>